<reference evidence="1" key="1">
    <citation type="submission" date="2023-09" db="UniProtKB">
        <authorList>
            <consortium name="Ensembl"/>
        </authorList>
    </citation>
    <scope>IDENTIFICATION</scope>
</reference>
<dbReference type="PANTHER" id="PTHR48465:SF1">
    <property type="entry name" value="PROTEIN SSUH2 HOMOLOG"/>
    <property type="match status" value="1"/>
</dbReference>
<accession>A0A3B4EYB7</accession>
<sequence length="349" mass="39197">MYPPVMAPQANMFVNVPGYEGTVPGGAGFLPPPMPMEPVAPPQPSPENPEWSIPSLSEDEAREAFKKFVSSHICYSEDPVTQGVITSMEPFNTFRYRLETFTESRSTDWAHKPHEGEPADFYTQPAPRPWEVQATPPKHFSDHTEKIRVPYTSSVKECHTCHAAGTEQCKECSGSGKKACPMCNGAAKSDPACTHCNGTGKNRCTKCDGRGKKQCETCKGKCQLGFIGVLEDWVLQCLLGIIWKTQMVLEEVSERCEYCKLNSCFSQVYPLLGFKPQAVSQASERLIKEHQTKYGKTSRILQQRQTVELIPITQVNYKWKDKSYVYYVYGNERKVSADDYPETCCCVIL</sequence>
<dbReference type="Ensembl" id="ENSPNYT00000003443.1">
    <property type="protein sequence ID" value="ENSPNYP00000003352.1"/>
    <property type="gene ID" value="ENSPNYG00000002599.1"/>
</dbReference>
<name>A0A3B4EYB7_9CICH</name>
<organism evidence="1">
    <name type="scientific">Pundamilia nyererei</name>
    <dbReference type="NCBI Taxonomy" id="303518"/>
    <lineage>
        <taxon>Eukaryota</taxon>
        <taxon>Metazoa</taxon>
        <taxon>Chordata</taxon>
        <taxon>Craniata</taxon>
        <taxon>Vertebrata</taxon>
        <taxon>Euteleostomi</taxon>
        <taxon>Actinopterygii</taxon>
        <taxon>Neopterygii</taxon>
        <taxon>Teleostei</taxon>
        <taxon>Neoteleostei</taxon>
        <taxon>Acanthomorphata</taxon>
        <taxon>Ovalentaria</taxon>
        <taxon>Cichlomorphae</taxon>
        <taxon>Cichliformes</taxon>
        <taxon>Cichlidae</taxon>
        <taxon>African cichlids</taxon>
        <taxon>Pseudocrenilabrinae</taxon>
        <taxon>Haplochromini</taxon>
        <taxon>Pundamilia</taxon>
    </lineage>
</organism>
<proteinExistence type="predicted"/>
<evidence type="ECO:0000313" key="1">
    <source>
        <dbReference type="Ensembl" id="ENSPNYP00000003352.1"/>
    </source>
</evidence>
<dbReference type="GeneTree" id="ENSGT00940000163873"/>
<dbReference type="AlphaFoldDB" id="A0A3B4EYB7"/>
<protein>
    <recommendedName>
        <fullName evidence="2">Ssu-2 homolog</fullName>
    </recommendedName>
</protein>
<dbReference type="PANTHER" id="PTHR48465">
    <property type="entry name" value="PROTEIN SSUH2 HOMOLOG"/>
    <property type="match status" value="1"/>
</dbReference>
<evidence type="ECO:0008006" key="2">
    <source>
        <dbReference type="Google" id="ProtNLM"/>
    </source>
</evidence>
<dbReference type="InterPro" id="IPR052789">
    <property type="entry name" value="SSUH2_homolog"/>
</dbReference>